<proteinExistence type="inferred from homology"/>
<gene>
    <name evidence="14" type="primary">rnhB</name>
    <name evidence="18" type="ORF">C8J48_1680</name>
</gene>
<evidence type="ECO:0000259" key="17">
    <source>
        <dbReference type="PROSITE" id="PS51975"/>
    </source>
</evidence>
<feature type="binding site" evidence="14 15">
    <location>
        <position position="170"/>
    </location>
    <ligand>
        <name>a divalent metal cation</name>
        <dbReference type="ChEBI" id="CHEBI:60240"/>
    </ligand>
</feature>
<comment type="cofactor">
    <cofactor evidence="14 15">
        <name>Mn(2+)</name>
        <dbReference type="ChEBI" id="CHEBI:29035"/>
    </cofactor>
    <cofactor evidence="14 15">
        <name>Mg(2+)</name>
        <dbReference type="ChEBI" id="CHEBI:18420"/>
    </cofactor>
    <text evidence="14 15">Manganese or magnesium. Binds 1 divalent metal ion per monomer in the absence of substrate. May bind a second metal ion after substrate binding.</text>
</comment>
<dbReference type="InterPro" id="IPR036397">
    <property type="entry name" value="RNaseH_sf"/>
</dbReference>
<protein>
    <recommendedName>
        <fullName evidence="7 14">Ribonuclease HII</fullName>
        <shortName evidence="14">RNase HII</shortName>
        <ecNumber evidence="6 14">3.1.26.4</ecNumber>
    </recommendedName>
</protein>
<comment type="function">
    <text evidence="3 14 16">Endonuclease that specifically degrades the RNA of RNA-DNA hybrids.</text>
</comment>
<dbReference type="InterPro" id="IPR012337">
    <property type="entry name" value="RNaseH-like_sf"/>
</dbReference>
<dbReference type="HAMAP" id="MF_00052_B">
    <property type="entry name" value="RNase_HII_B"/>
    <property type="match status" value="1"/>
</dbReference>
<feature type="binding site" evidence="14 15">
    <location>
        <position position="79"/>
    </location>
    <ligand>
        <name>a divalent metal cation</name>
        <dbReference type="ChEBI" id="CHEBI:60240"/>
    </ligand>
</feature>
<sequence>MKAAGTIREIEARLKHGGLPAEEIEQLLLDSRAGVRRLALTYQRREERRRQEERRIEEMWQFERTYRQRGCRLIAGLDEAGRGPLAGPVVAAAVILPEDFDATGLNDSKKLTEQERLTLRQRIDRDAVAVAVGVADHRYIDEYNILQATFEAMRRAIAGLTVVPDQLLLDAVQIPGVTIPQEAIVKGDGLSHSIAAASIVAKTERDAWMARESIRYPNYGFEQNMGYGTPDHLVALERWGPTPIHRKSFAPVRERIQAKSGGGR</sequence>
<comment type="subcellular location">
    <subcellularLocation>
        <location evidence="4 14">Cytoplasm</location>
    </subcellularLocation>
</comment>
<dbReference type="PANTHER" id="PTHR10954:SF18">
    <property type="entry name" value="RIBONUCLEASE HII"/>
    <property type="match status" value="1"/>
</dbReference>
<evidence type="ECO:0000313" key="18">
    <source>
        <dbReference type="EMBL" id="PTM59078.1"/>
    </source>
</evidence>
<dbReference type="GO" id="GO:0032299">
    <property type="term" value="C:ribonuclease H2 complex"/>
    <property type="evidence" value="ECO:0007669"/>
    <property type="project" value="TreeGrafter"/>
</dbReference>
<comment type="catalytic activity">
    <reaction evidence="1 14 15 16">
        <text>Endonucleolytic cleavage to 5'-phosphomonoester.</text>
        <dbReference type="EC" id="3.1.26.4"/>
    </reaction>
</comment>
<comment type="similarity">
    <text evidence="5 14 16">Belongs to the RNase HII family.</text>
</comment>
<reference evidence="18 19" key="1">
    <citation type="submission" date="2018-04" db="EMBL/GenBank/DDBJ databases">
        <title>Genomic Encyclopedia of Archaeal and Bacterial Type Strains, Phase II (KMG-II): from individual species to whole genera.</title>
        <authorList>
            <person name="Goeker M."/>
        </authorList>
    </citation>
    <scope>NUCLEOTIDE SEQUENCE [LARGE SCALE GENOMIC DNA]</scope>
    <source>
        <strain evidence="18 19">DSM 45169</strain>
    </source>
</reference>
<dbReference type="GO" id="GO:0030145">
    <property type="term" value="F:manganese ion binding"/>
    <property type="evidence" value="ECO:0007669"/>
    <property type="project" value="UniProtKB-UniRule"/>
</dbReference>
<dbReference type="PANTHER" id="PTHR10954">
    <property type="entry name" value="RIBONUCLEASE H2 SUBUNIT A"/>
    <property type="match status" value="1"/>
</dbReference>
<evidence type="ECO:0000256" key="16">
    <source>
        <dbReference type="RuleBase" id="RU003515"/>
    </source>
</evidence>
<evidence type="ECO:0000256" key="6">
    <source>
        <dbReference type="ARBA" id="ARBA00012180"/>
    </source>
</evidence>
<keyword evidence="19" id="KW-1185">Reference proteome</keyword>
<evidence type="ECO:0000256" key="9">
    <source>
        <dbReference type="ARBA" id="ARBA00022722"/>
    </source>
</evidence>
<evidence type="ECO:0000256" key="14">
    <source>
        <dbReference type="HAMAP-Rule" id="MF_00052"/>
    </source>
</evidence>
<dbReference type="SUPFAM" id="SSF53098">
    <property type="entry name" value="Ribonuclease H-like"/>
    <property type="match status" value="1"/>
</dbReference>
<dbReference type="GO" id="GO:0006298">
    <property type="term" value="P:mismatch repair"/>
    <property type="evidence" value="ECO:0007669"/>
    <property type="project" value="TreeGrafter"/>
</dbReference>
<evidence type="ECO:0000313" key="19">
    <source>
        <dbReference type="Proteomes" id="UP000241639"/>
    </source>
</evidence>
<accession>A0A2T4ZB07</accession>
<evidence type="ECO:0000256" key="13">
    <source>
        <dbReference type="ARBA" id="ARBA00023211"/>
    </source>
</evidence>
<dbReference type="NCBIfam" id="NF000594">
    <property type="entry name" value="PRK00015.1-1"/>
    <property type="match status" value="1"/>
</dbReference>
<evidence type="ECO:0000256" key="3">
    <source>
        <dbReference type="ARBA" id="ARBA00004065"/>
    </source>
</evidence>
<feature type="domain" description="RNase H type-2" evidence="17">
    <location>
        <begin position="72"/>
        <end position="261"/>
    </location>
</feature>
<keyword evidence="10 14" id="KW-0479">Metal-binding</keyword>
<comment type="cofactor">
    <cofactor evidence="2">
        <name>Mg(2+)</name>
        <dbReference type="ChEBI" id="CHEBI:18420"/>
    </cofactor>
</comment>
<evidence type="ECO:0000256" key="2">
    <source>
        <dbReference type="ARBA" id="ARBA00001946"/>
    </source>
</evidence>
<keyword evidence="11 14" id="KW-0255">Endonuclease</keyword>
<evidence type="ECO:0000256" key="4">
    <source>
        <dbReference type="ARBA" id="ARBA00004496"/>
    </source>
</evidence>
<dbReference type="AlphaFoldDB" id="A0A2T4ZB07"/>
<evidence type="ECO:0000256" key="1">
    <source>
        <dbReference type="ARBA" id="ARBA00000077"/>
    </source>
</evidence>
<dbReference type="FunFam" id="3.30.420.10:FF:000006">
    <property type="entry name" value="Ribonuclease HII"/>
    <property type="match status" value="1"/>
</dbReference>
<dbReference type="GO" id="GO:0043137">
    <property type="term" value="P:DNA replication, removal of RNA primer"/>
    <property type="evidence" value="ECO:0007669"/>
    <property type="project" value="TreeGrafter"/>
</dbReference>
<evidence type="ECO:0000256" key="7">
    <source>
        <dbReference type="ARBA" id="ARBA00019179"/>
    </source>
</evidence>
<dbReference type="GO" id="GO:0005737">
    <property type="term" value="C:cytoplasm"/>
    <property type="evidence" value="ECO:0007669"/>
    <property type="project" value="UniProtKB-SubCell"/>
</dbReference>
<dbReference type="Gene3D" id="3.30.420.10">
    <property type="entry name" value="Ribonuclease H-like superfamily/Ribonuclease H"/>
    <property type="match status" value="1"/>
</dbReference>
<feature type="binding site" evidence="14 15">
    <location>
        <position position="78"/>
    </location>
    <ligand>
        <name>a divalent metal cation</name>
        <dbReference type="ChEBI" id="CHEBI:60240"/>
    </ligand>
</feature>
<keyword evidence="8 14" id="KW-0963">Cytoplasm</keyword>
<dbReference type="GO" id="GO:0003723">
    <property type="term" value="F:RNA binding"/>
    <property type="evidence" value="ECO:0007669"/>
    <property type="project" value="UniProtKB-UniRule"/>
</dbReference>
<dbReference type="EC" id="3.1.26.4" evidence="6 14"/>
<evidence type="ECO:0000256" key="8">
    <source>
        <dbReference type="ARBA" id="ARBA00022490"/>
    </source>
</evidence>
<evidence type="ECO:0000256" key="10">
    <source>
        <dbReference type="ARBA" id="ARBA00022723"/>
    </source>
</evidence>
<dbReference type="InterPro" id="IPR022898">
    <property type="entry name" value="RNase_HII"/>
</dbReference>
<name>A0A2T4ZB07_9BACL</name>
<dbReference type="EMBL" id="PZZP01000001">
    <property type="protein sequence ID" value="PTM59078.1"/>
    <property type="molecule type" value="Genomic_DNA"/>
</dbReference>
<dbReference type="RefSeq" id="WP_211316609.1">
    <property type="nucleotide sequence ID" value="NZ_PZZP01000001.1"/>
</dbReference>
<evidence type="ECO:0000256" key="12">
    <source>
        <dbReference type="ARBA" id="ARBA00022801"/>
    </source>
</evidence>
<dbReference type="NCBIfam" id="NF000595">
    <property type="entry name" value="PRK00015.1-3"/>
    <property type="match status" value="1"/>
</dbReference>
<dbReference type="Pfam" id="PF01351">
    <property type="entry name" value="RNase_HII"/>
    <property type="match status" value="1"/>
</dbReference>
<comment type="caution">
    <text evidence="18">The sequence shown here is derived from an EMBL/GenBank/DDBJ whole genome shotgun (WGS) entry which is preliminary data.</text>
</comment>
<keyword evidence="9 14" id="KW-0540">Nuclease</keyword>
<organism evidence="18 19">
    <name type="scientific">Desmospora activa DSM 45169</name>
    <dbReference type="NCBI Taxonomy" id="1121389"/>
    <lineage>
        <taxon>Bacteria</taxon>
        <taxon>Bacillati</taxon>
        <taxon>Bacillota</taxon>
        <taxon>Bacilli</taxon>
        <taxon>Bacillales</taxon>
        <taxon>Thermoactinomycetaceae</taxon>
        <taxon>Desmospora</taxon>
    </lineage>
</organism>
<evidence type="ECO:0000256" key="15">
    <source>
        <dbReference type="PROSITE-ProRule" id="PRU01319"/>
    </source>
</evidence>
<dbReference type="InterPro" id="IPR024567">
    <property type="entry name" value="RNase_HII/HIII_dom"/>
</dbReference>
<evidence type="ECO:0000256" key="11">
    <source>
        <dbReference type="ARBA" id="ARBA00022759"/>
    </source>
</evidence>
<dbReference type="CDD" id="cd07182">
    <property type="entry name" value="RNase_HII_bacteria_HII_like"/>
    <property type="match status" value="1"/>
</dbReference>
<dbReference type="InterPro" id="IPR001352">
    <property type="entry name" value="RNase_HII/HIII"/>
</dbReference>
<dbReference type="Proteomes" id="UP000241639">
    <property type="component" value="Unassembled WGS sequence"/>
</dbReference>
<evidence type="ECO:0000256" key="5">
    <source>
        <dbReference type="ARBA" id="ARBA00007383"/>
    </source>
</evidence>
<dbReference type="GO" id="GO:0004523">
    <property type="term" value="F:RNA-DNA hybrid ribonuclease activity"/>
    <property type="evidence" value="ECO:0007669"/>
    <property type="project" value="UniProtKB-UniRule"/>
</dbReference>
<keyword evidence="12 14" id="KW-0378">Hydrolase</keyword>
<dbReference type="PROSITE" id="PS51975">
    <property type="entry name" value="RNASE_H_2"/>
    <property type="match status" value="1"/>
</dbReference>
<keyword evidence="13 14" id="KW-0464">Manganese</keyword>